<feature type="domain" description="UBC core" evidence="1">
    <location>
        <begin position="5"/>
        <end position="160"/>
    </location>
</feature>
<dbReference type="PROSITE" id="PS50127">
    <property type="entry name" value="UBC_2"/>
    <property type="match status" value="1"/>
</dbReference>
<dbReference type="SUPFAM" id="SSF54495">
    <property type="entry name" value="UBC-like"/>
    <property type="match status" value="1"/>
</dbReference>
<sequence>MSDSATETRIKNEYSLLTKREVDNKHFEVEPFIDGDIYHWKAVLFGPVNGPYAGGRFNLDIRFPPNYPSRMPHVLFKTPIFHPNVEPQGGFIKKGGIASCDRSRNWSPDKTIAFALMEIHKLLADADPGDSYFQEATDLYMTDCVGFDEKAEEWTRKYAMDHTEDEA</sequence>
<reference evidence="2" key="2">
    <citation type="journal article" date="2023" name="IMA Fungus">
        <title>Comparative genomic study of the Penicillium genus elucidates a diverse pangenome and 15 lateral gene transfer events.</title>
        <authorList>
            <person name="Petersen C."/>
            <person name="Sorensen T."/>
            <person name="Nielsen M.R."/>
            <person name="Sondergaard T.E."/>
            <person name="Sorensen J.L."/>
            <person name="Fitzpatrick D.A."/>
            <person name="Frisvad J.C."/>
            <person name="Nielsen K.L."/>
        </authorList>
    </citation>
    <scope>NUCLEOTIDE SEQUENCE</scope>
    <source>
        <strain evidence="2">IBT 29677</strain>
    </source>
</reference>
<reference evidence="2" key="1">
    <citation type="submission" date="2022-12" db="EMBL/GenBank/DDBJ databases">
        <authorList>
            <person name="Petersen C."/>
        </authorList>
    </citation>
    <scope>NUCLEOTIDE SEQUENCE</scope>
    <source>
        <strain evidence="2">IBT 29677</strain>
    </source>
</reference>
<dbReference type="GeneID" id="81376202"/>
<keyword evidence="3" id="KW-1185">Reference proteome</keyword>
<evidence type="ECO:0000259" key="1">
    <source>
        <dbReference type="PROSITE" id="PS50127"/>
    </source>
</evidence>
<dbReference type="AlphaFoldDB" id="A0A9W9VHD4"/>
<dbReference type="EMBL" id="JAPZBU010000011">
    <property type="protein sequence ID" value="KAJ5379466.1"/>
    <property type="molecule type" value="Genomic_DNA"/>
</dbReference>
<dbReference type="RefSeq" id="XP_056483252.1">
    <property type="nucleotide sequence ID" value="XM_056637222.1"/>
</dbReference>
<gene>
    <name evidence="2" type="ORF">N7509_012585</name>
</gene>
<protein>
    <submittedName>
        <fullName evidence="2">E2 ubiquitin-conjugating protein</fullName>
    </submittedName>
</protein>
<dbReference type="OrthoDB" id="3668326at2759"/>
<dbReference type="InterPro" id="IPR016135">
    <property type="entry name" value="UBQ-conjugating_enzyme/RWD"/>
</dbReference>
<dbReference type="InterPro" id="IPR000608">
    <property type="entry name" value="UBC"/>
</dbReference>
<name>A0A9W9VHD4_9EURO</name>
<dbReference type="SMART" id="SM00212">
    <property type="entry name" value="UBCc"/>
    <property type="match status" value="1"/>
</dbReference>
<dbReference type="Gene3D" id="3.10.110.10">
    <property type="entry name" value="Ubiquitin Conjugating Enzyme"/>
    <property type="match status" value="1"/>
</dbReference>
<proteinExistence type="predicted"/>
<comment type="caution">
    <text evidence="2">The sequence shown here is derived from an EMBL/GenBank/DDBJ whole genome shotgun (WGS) entry which is preliminary data.</text>
</comment>
<evidence type="ECO:0000313" key="3">
    <source>
        <dbReference type="Proteomes" id="UP001147747"/>
    </source>
</evidence>
<dbReference type="Pfam" id="PF00179">
    <property type="entry name" value="UQ_con"/>
    <property type="match status" value="1"/>
</dbReference>
<accession>A0A9W9VHD4</accession>
<dbReference type="PANTHER" id="PTHR24068">
    <property type="entry name" value="UBIQUITIN-CONJUGATING ENZYME E2"/>
    <property type="match status" value="1"/>
</dbReference>
<evidence type="ECO:0000313" key="2">
    <source>
        <dbReference type="EMBL" id="KAJ5379466.1"/>
    </source>
</evidence>
<organism evidence="2 3">
    <name type="scientific">Penicillium cosmopolitanum</name>
    <dbReference type="NCBI Taxonomy" id="1131564"/>
    <lineage>
        <taxon>Eukaryota</taxon>
        <taxon>Fungi</taxon>
        <taxon>Dikarya</taxon>
        <taxon>Ascomycota</taxon>
        <taxon>Pezizomycotina</taxon>
        <taxon>Eurotiomycetes</taxon>
        <taxon>Eurotiomycetidae</taxon>
        <taxon>Eurotiales</taxon>
        <taxon>Aspergillaceae</taxon>
        <taxon>Penicillium</taxon>
    </lineage>
</organism>
<dbReference type="Proteomes" id="UP001147747">
    <property type="component" value="Unassembled WGS sequence"/>
</dbReference>